<dbReference type="Proteomes" id="UP000002051">
    <property type="component" value="Chromosome 4"/>
</dbReference>
<dbReference type="HOGENOM" id="CLU_096251_2_0_1"/>
<dbReference type="Proteomes" id="UP000265566">
    <property type="component" value="Chromosome 4"/>
</dbReference>
<keyword evidence="2 5" id="KW-0689">Ribosomal protein</keyword>
<dbReference type="EnsemblPlants" id="AES91096">
    <property type="protein sequence ID" value="AES91096"/>
    <property type="gene ID" value="MTR_4g104210"/>
</dbReference>
<proteinExistence type="inferred from homology"/>
<dbReference type="PANTHER" id="PTHR21109">
    <property type="entry name" value="MITOCHONDRIAL 28S RIBOSOMAL PROTEIN S21"/>
    <property type="match status" value="1"/>
</dbReference>
<dbReference type="PANTHER" id="PTHR21109:SF12">
    <property type="entry name" value="RIBOSOMAL PROTEIN S21-RELATED"/>
    <property type="match status" value="1"/>
</dbReference>
<dbReference type="GO" id="GO:0003735">
    <property type="term" value="F:structural constituent of ribosome"/>
    <property type="evidence" value="ECO:0007669"/>
    <property type="project" value="InterPro"/>
</dbReference>
<reference evidence="5 8" key="2">
    <citation type="journal article" date="2014" name="BMC Genomics">
        <title>An improved genome release (version Mt4.0) for the model legume Medicago truncatula.</title>
        <authorList>
            <person name="Tang H."/>
            <person name="Krishnakumar V."/>
            <person name="Bidwell S."/>
            <person name="Rosen B."/>
            <person name="Chan A."/>
            <person name="Zhou S."/>
            <person name="Gentzbittel L."/>
            <person name="Childs K.L."/>
            <person name="Yandell M."/>
            <person name="Gundlach H."/>
            <person name="Mayer K.F."/>
            <person name="Schwartz D.C."/>
            <person name="Town C.D."/>
        </authorList>
    </citation>
    <scope>GENOME REANNOTATION</scope>
    <source>
        <strain evidence="7 8">cv. Jemalong A17</strain>
    </source>
</reference>
<dbReference type="AlphaFoldDB" id="G7JMN6"/>
<dbReference type="GO" id="GO:0005840">
    <property type="term" value="C:ribosome"/>
    <property type="evidence" value="ECO:0007669"/>
    <property type="project" value="UniProtKB-KW"/>
</dbReference>
<comment type="similarity">
    <text evidence="1">Belongs to the bacterial ribosomal protein bS21 family.</text>
</comment>
<dbReference type="EMBL" id="CM001220">
    <property type="protein sequence ID" value="AES91096.1"/>
    <property type="molecule type" value="Genomic_DNA"/>
</dbReference>
<reference evidence="7" key="3">
    <citation type="submission" date="2015-04" db="UniProtKB">
        <authorList>
            <consortium name="EnsemblPlants"/>
        </authorList>
    </citation>
    <scope>IDENTIFICATION</scope>
    <source>
        <strain evidence="7">cv. Jemalong A17</strain>
    </source>
</reference>
<reference evidence="5 8" key="1">
    <citation type="journal article" date="2011" name="Nature">
        <title>The Medicago genome provides insight into the evolution of rhizobial symbioses.</title>
        <authorList>
            <person name="Young N.D."/>
            <person name="Debelle F."/>
            <person name="Oldroyd G.E."/>
            <person name="Geurts R."/>
            <person name="Cannon S.B."/>
            <person name="Udvardi M.K."/>
            <person name="Benedito V.A."/>
            <person name="Mayer K.F."/>
            <person name="Gouzy J."/>
            <person name="Schoof H."/>
            <person name="Van de Peer Y."/>
            <person name="Proost S."/>
            <person name="Cook D.R."/>
            <person name="Meyers B.C."/>
            <person name="Spannagl M."/>
            <person name="Cheung F."/>
            <person name="De Mita S."/>
            <person name="Krishnakumar V."/>
            <person name="Gundlach H."/>
            <person name="Zhou S."/>
            <person name="Mudge J."/>
            <person name="Bharti A.K."/>
            <person name="Murray J.D."/>
            <person name="Naoumkina M.A."/>
            <person name="Rosen B."/>
            <person name="Silverstein K.A."/>
            <person name="Tang H."/>
            <person name="Rombauts S."/>
            <person name="Zhao P.X."/>
            <person name="Zhou P."/>
            <person name="Barbe V."/>
            <person name="Bardou P."/>
            <person name="Bechner M."/>
            <person name="Bellec A."/>
            <person name="Berger A."/>
            <person name="Berges H."/>
            <person name="Bidwell S."/>
            <person name="Bisseling T."/>
            <person name="Choisne N."/>
            <person name="Couloux A."/>
            <person name="Denny R."/>
            <person name="Deshpande S."/>
            <person name="Dai X."/>
            <person name="Doyle J.J."/>
            <person name="Dudez A.M."/>
            <person name="Farmer A.D."/>
            <person name="Fouteau S."/>
            <person name="Franken C."/>
            <person name="Gibelin C."/>
            <person name="Gish J."/>
            <person name="Goldstein S."/>
            <person name="Gonzalez A.J."/>
            <person name="Green P.J."/>
            <person name="Hallab A."/>
            <person name="Hartog M."/>
            <person name="Hua A."/>
            <person name="Humphray S.J."/>
            <person name="Jeong D.H."/>
            <person name="Jing Y."/>
            <person name="Jocker A."/>
            <person name="Kenton S.M."/>
            <person name="Kim D.J."/>
            <person name="Klee K."/>
            <person name="Lai H."/>
            <person name="Lang C."/>
            <person name="Lin S."/>
            <person name="Macmil S.L."/>
            <person name="Magdelenat G."/>
            <person name="Matthews L."/>
            <person name="McCorrison J."/>
            <person name="Monaghan E.L."/>
            <person name="Mun J.H."/>
            <person name="Najar F.Z."/>
            <person name="Nicholson C."/>
            <person name="Noirot C."/>
            <person name="O'Bleness M."/>
            <person name="Paule C.R."/>
            <person name="Poulain J."/>
            <person name="Prion F."/>
            <person name="Qin B."/>
            <person name="Qu C."/>
            <person name="Retzel E.F."/>
            <person name="Riddle C."/>
            <person name="Sallet E."/>
            <person name="Samain S."/>
            <person name="Samson N."/>
            <person name="Sanders I."/>
            <person name="Saurat O."/>
            <person name="Scarpelli C."/>
            <person name="Schiex T."/>
            <person name="Segurens B."/>
            <person name="Severin A.J."/>
            <person name="Sherrier D.J."/>
            <person name="Shi R."/>
            <person name="Sims S."/>
            <person name="Singer S.R."/>
            <person name="Sinharoy S."/>
            <person name="Sterck L."/>
            <person name="Viollet A."/>
            <person name="Wang B.B."/>
            <person name="Wang K."/>
            <person name="Wang M."/>
            <person name="Wang X."/>
            <person name="Warfsmann J."/>
            <person name="Weissenbach J."/>
            <person name="White D.D."/>
            <person name="White J.D."/>
            <person name="Wiley G.B."/>
            <person name="Wincker P."/>
            <person name="Xing Y."/>
            <person name="Yang L."/>
            <person name="Yao Z."/>
            <person name="Ying F."/>
            <person name="Zhai J."/>
            <person name="Zhou L."/>
            <person name="Zuber A."/>
            <person name="Denarie J."/>
            <person name="Dixon R.A."/>
            <person name="May G.D."/>
            <person name="Schwartz D.C."/>
            <person name="Rogers J."/>
            <person name="Quetier F."/>
            <person name="Town C.D."/>
            <person name="Roe B.A."/>
        </authorList>
    </citation>
    <scope>NUCLEOTIDE SEQUENCE [LARGE SCALE GENOMIC DNA]</scope>
    <source>
        <strain evidence="5">A17</strain>
        <strain evidence="7 8">cv. Jemalong A17</strain>
    </source>
</reference>
<evidence type="ECO:0000313" key="5">
    <source>
        <dbReference type="EMBL" id="AES91096.1"/>
    </source>
</evidence>
<dbReference type="NCBIfam" id="TIGR00030">
    <property type="entry name" value="S21p"/>
    <property type="match status" value="1"/>
</dbReference>
<keyword evidence="3" id="KW-0687">Ribonucleoprotein</keyword>
<accession>G7JMN6</accession>
<name>G7JMN6_MEDTR</name>
<dbReference type="InterPro" id="IPR038380">
    <property type="entry name" value="Ribosomal_bS21_sf"/>
</dbReference>
<reference evidence="6" key="4">
    <citation type="journal article" date="2018" name="Nat. Plants">
        <title>Whole-genome landscape of Medicago truncatula symbiotic genes.</title>
        <authorList>
            <person name="Pecrix Y."/>
            <person name="Gamas P."/>
            <person name="Carrere S."/>
        </authorList>
    </citation>
    <scope>NUCLEOTIDE SEQUENCE</scope>
    <source>
        <tissue evidence="6">Leaves</tissue>
    </source>
</reference>
<dbReference type="OrthoDB" id="785538at2759"/>
<evidence type="ECO:0000313" key="6">
    <source>
        <dbReference type="EMBL" id="RHN63408.1"/>
    </source>
</evidence>
<dbReference type="GO" id="GO:0006412">
    <property type="term" value="P:translation"/>
    <property type="evidence" value="ECO:0007669"/>
    <property type="project" value="InterPro"/>
</dbReference>
<dbReference type="Gramene" id="rna26105">
    <property type="protein sequence ID" value="RHN63408.1"/>
    <property type="gene ID" value="gene26105"/>
</dbReference>
<dbReference type="Pfam" id="PF01165">
    <property type="entry name" value="Ribosomal_S21"/>
    <property type="match status" value="1"/>
</dbReference>
<sequence>MAVWSLRPKTCPCPSSPSPLQSSSGFTTTNFGHVSFSTIAYPTLSVKYYVNVQINIVDDDEPEDELINRFRKEVIMAGVFQECRRRRFFETPQDKIKRKAREASKRNRKRRPYIPPARDKYEYDYPNKKKDDDGEEEDNWELLDVDVPYS</sequence>
<evidence type="ECO:0000256" key="1">
    <source>
        <dbReference type="ARBA" id="ARBA00006640"/>
    </source>
</evidence>
<evidence type="ECO:0000256" key="3">
    <source>
        <dbReference type="ARBA" id="ARBA00023274"/>
    </source>
</evidence>
<feature type="compositionally biased region" description="Basic and acidic residues" evidence="4">
    <location>
        <begin position="117"/>
        <end position="132"/>
    </location>
</feature>
<evidence type="ECO:0000313" key="7">
    <source>
        <dbReference type="EnsemblPlants" id="AES91096"/>
    </source>
</evidence>
<dbReference type="GO" id="GO:1990904">
    <property type="term" value="C:ribonucleoprotein complex"/>
    <property type="evidence" value="ECO:0007669"/>
    <property type="project" value="UniProtKB-KW"/>
</dbReference>
<keyword evidence="8" id="KW-1185">Reference proteome</keyword>
<evidence type="ECO:0000256" key="4">
    <source>
        <dbReference type="SAM" id="MobiDB-lite"/>
    </source>
</evidence>
<dbReference type="PRINTS" id="PR00976">
    <property type="entry name" value="RIBOSOMALS21"/>
</dbReference>
<dbReference type="Gene3D" id="1.20.5.1150">
    <property type="entry name" value="Ribosomal protein S8"/>
    <property type="match status" value="1"/>
</dbReference>
<dbReference type="InterPro" id="IPR001911">
    <property type="entry name" value="Ribosomal_bS21"/>
</dbReference>
<dbReference type="STRING" id="3880.G7JMN6"/>
<dbReference type="HAMAP" id="MF_00358">
    <property type="entry name" value="Ribosomal_bS21"/>
    <property type="match status" value="1"/>
</dbReference>
<evidence type="ECO:0000313" key="8">
    <source>
        <dbReference type="Proteomes" id="UP000002051"/>
    </source>
</evidence>
<dbReference type="EMBL" id="PSQE01000004">
    <property type="protein sequence ID" value="RHN63408.1"/>
    <property type="molecule type" value="Genomic_DNA"/>
</dbReference>
<feature type="compositionally biased region" description="Basic and acidic residues" evidence="4">
    <location>
        <begin position="94"/>
        <end position="105"/>
    </location>
</feature>
<organism evidence="5 8">
    <name type="scientific">Medicago truncatula</name>
    <name type="common">Barrel medic</name>
    <name type="synonym">Medicago tribuloides</name>
    <dbReference type="NCBI Taxonomy" id="3880"/>
    <lineage>
        <taxon>Eukaryota</taxon>
        <taxon>Viridiplantae</taxon>
        <taxon>Streptophyta</taxon>
        <taxon>Embryophyta</taxon>
        <taxon>Tracheophyta</taxon>
        <taxon>Spermatophyta</taxon>
        <taxon>Magnoliopsida</taxon>
        <taxon>eudicotyledons</taxon>
        <taxon>Gunneridae</taxon>
        <taxon>Pentapetalae</taxon>
        <taxon>rosids</taxon>
        <taxon>fabids</taxon>
        <taxon>Fabales</taxon>
        <taxon>Fabaceae</taxon>
        <taxon>Papilionoideae</taxon>
        <taxon>50 kb inversion clade</taxon>
        <taxon>NPAAA clade</taxon>
        <taxon>Hologalegina</taxon>
        <taxon>IRL clade</taxon>
        <taxon>Trifolieae</taxon>
        <taxon>Medicago</taxon>
    </lineage>
</organism>
<gene>
    <name evidence="7" type="primary">11405582</name>
    <name evidence="5" type="ordered locus">MTR_4g104210</name>
    <name evidence="6" type="ORF">MtrunA17_Chr4g0057961</name>
</gene>
<dbReference type="KEGG" id="mtr:11405582"/>
<protein>
    <submittedName>
        <fullName evidence="5 6">Ribosomal protein S21</fullName>
    </submittedName>
</protein>
<dbReference type="OMA" id="GVFLECK"/>
<dbReference type="PaxDb" id="3880-AES91096"/>
<evidence type="ECO:0000256" key="2">
    <source>
        <dbReference type="ARBA" id="ARBA00022980"/>
    </source>
</evidence>
<feature type="region of interest" description="Disordered" evidence="4">
    <location>
        <begin position="94"/>
        <end position="140"/>
    </location>
</feature>